<gene>
    <name evidence="1" type="ORF">COX05_02645</name>
</gene>
<accession>A0A2H0BG18</accession>
<sequence length="99" mass="11552">MVFLQGYYMPPIWDVFNEFKSFINTTSVIRLHGPDRAGMEEKTKNIWNKIVDPKDEELNKIREMIYSLTQKGVDLYVNVNNHYEGSAPLTIEKLKGTQN</sequence>
<evidence type="ECO:0000313" key="1">
    <source>
        <dbReference type="EMBL" id="PIP56519.1"/>
    </source>
</evidence>
<dbReference type="Gene3D" id="3.20.20.410">
    <property type="entry name" value="Protein of unknown function UPF0759"/>
    <property type="match status" value="1"/>
</dbReference>
<dbReference type="EMBL" id="PCSU01000042">
    <property type="protein sequence ID" value="PIP56519.1"/>
    <property type="molecule type" value="Genomic_DNA"/>
</dbReference>
<reference evidence="1 2" key="1">
    <citation type="submission" date="2017-09" db="EMBL/GenBank/DDBJ databases">
        <title>Depth-based differentiation of microbial function through sediment-hosted aquifers and enrichment of novel symbionts in the deep terrestrial subsurface.</title>
        <authorList>
            <person name="Probst A.J."/>
            <person name="Ladd B."/>
            <person name="Jarett J.K."/>
            <person name="Geller-Mcgrath D.E."/>
            <person name="Sieber C.M."/>
            <person name="Emerson J.B."/>
            <person name="Anantharaman K."/>
            <person name="Thomas B.C."/>
            <person name="Malmstrom R."/>
            <person name="Stieglmeier M."/>
            <person name="Klingl A."/>
            <person name="Woyke T."/>
            <person name="Ryan C.M."/>
            <person name="Banfield J.F."/>
        </authorList>
    </citation>
    <scope>NUCLEOTIDE SEQUENCE [LARGE SCALE GENOMIC DNA]</scope>
    <source>
        <strain evidence="1">CG22_combo_CG10-13_8_21_14_all_39_12</strain>
    </source>
</reference>
<evidence type="ECO:0000313" key="2">
    <source>
        <dbReference type="Proteomes" id="UP000228495"/>
    </source>
</evidence>
<dbReference type="Proteomes" id="UP000228495">
    <property type="component" value="Unassembled WGS sequence"/>
</dbReference>
<dbReference type="AlphaFoldDB" id="A0A2H0BG18"/>
<name>A0A2H0BG18_UNCKA</name>
<dbReference type="Pfam" id="PF01904">
    <property type="entry name" value="DUF72"/>
    <property type="match status" value="1"/>
</dbReference>
<protein>
    <recommendedName>
        <fullName evidence="3">DUF72 domain-containing protein</fullName>
    </recommendedName>
</protein>
<comment type="caution">
    <text evidence="1">The sequence shown here is derived from an EMBL/GenBank/DDBJ whole genome shotgun (WGS) entry which is preliminary data.</text>
</comment>
<proteinExistence type="predicted"/>
<dbReference type="InterPro" id="IPR002763">
    <property type="entry name" value="DUF72"/>
</dbReference>
<dbReference type="SUPFAM" id="SSF117396">
    <property type="entry name" value="TM1631-like"/>
    <property type="match status" value="1"/>
</dbReference>
<dbReference type="InterPro" id="IPR036520">
    <property type="entry name" value="UPF0759_sf"/>
</dbReference>
<evidence type="ECO:0008006" key="3">
    <source>
        <dbReference type="Google" id="ProtNLM"/>
    </source>
</evidence>
<organism evidence="1 2">
    <name type="scientific">candidate division WWE3 bacterium CG22_combo_CG10-13_8_21_14_all_39_12</name>
    <dbReference type="NCBI Taxonomy" id="1975094"/>
    <lineage>
        <taxon>Bacteria</taxon>
        <taxon>Katanobacteria</taxon>
    </lineage>
</organism>